<dbReference type="InterPro" id="IPR036388">
    <property type="entry name" value="WH-like_DNA-bd_sf"/>
</dbReference>
<evidence type="ECO:0000313" key="1">
    <source>
        <dbReference type="EMBL" id="BAL52649.1"/>
    </source>
</evidence>
<dbReference type="Pfam" id="PF04255">
    <property type="entry name" value="DUF433"/>
    <property type="match status" value="1"/>
</dbReference>
<reference evidence="2" key="2">
    <citation type="journal article" date="2012" name="PLoS ONE">
        <title>A Deeply Branching Thermophilic Bacterium with an Ancient Acetyl-CoA Pathway Dominates a Subsurface Ecosystem.</title>
        <authorList>
            <person name="Takami H."/>
            <person name="Noguchi H."/>
            <person name="Takaki Y."/>
            <person name="Uchiyama I."/>
            <person name="Toyoda A."/>
            <person name="Nishi S."/>
            <person name="Chee G.-J."/>
            <person name="Arai W."/>
            <person name="Nunoura T."/>
            <person name="Itoh T."/>
            <person name="Hattori M."/>
            <person name="Takai K."/>
        </authorList>
    </citation>
    <scope>NUCLEOTIDE SEQUENCE</scope>
</reference>
<dbReference type="InterPro" id="IPR007367">
    <property type="entry name" value="DUF433"/>
</dbReference>
<reference evidence="2" key="1">
    <citation type="journal article" date="2005" name="Environ. Microbiol.">
        <title>Genetic and functional properties of uncultivated thermophilic crenarchaeotes from a subsurface gold mine as revealed by analysis of genome fragments.</title>
        <authorList>
            <person name="Nunoura T."/>
            <person name="Hirayama H."/>
            <person name="Takami H."/>
            <person name="Oida H."/>
            <person name="Nishi S."/>
            <person name="Shimamura S."/>
            <person name="Suzuki Y."/>
            <person name="Inagaki F."/>
            <person name="Takai K."/>
            <person name="Nealson K.H."/>
            <person name="Horikoshi K."/>
        </authorList>
    </citation>
    <scope>NUCLEOTIDE SEQUENCE</scope>
</reference>
<proteinExistence type="predicted"/>
<sequence>MKEIQRVVIDPNICHGKPTIRGTRIMVSNILSLIRGGYTIPQILEYYPELTEEDVKAAIDYAAAVIEEETILTGTP</sequence>
<protein>
    <submittedName>
        <fullName evidence="2">Hypothetical conserved protein</fullName>
    </submittedName>
</protein>
<dbReference type="EMBL" id="AP011754">
    <property type="protein sequence ID" value="BAL56626.1"/>
    <property type="molecule type" value="Genomic_DNA"/>
</dbReference>
<organism evidence="2">
    <name type="scientific">uncultured Acetothermia bacterium</name>
    <dbReference type="NCBI Taxonomy" id="236499"/>
    <lineage>
        <taxon>Bacteria</taxon>
        <taxon>Candidatus Bipolaricaulota</taxon>
        <taxon>environmental samples</taxon>
    </lineage>
</organism>
<evidence type="ECO:0000313" key="2">
    <source>
        <dbReference type="EMBL" id="BAL56626.1"/>
    </source>
</evidence>
<dbReference type="PANTHER" id="PTHR34849">
    <property type="entry name" value="SSL5025 PROTEIN"/>
    <property type="match status" value="1"/>
</dbReference>
<dbReference type="EMBL" id="AP011636">
    <property type="protein sequence ID" value="BAL52649.1"/>
    <property type="molecule type" value="Genomic_DNA"/>
</dbReference>
<dbReference type="SUPFAM" id="SSF46689">
    <property type="entry name" value="Homeodomain-like"/>
    <property type="match status" value="1"/>
</dbReference>
<dbReference type="PANTHER" id="PTHR34849:SF3">
    <property type="entry name" value="SSR2962 PROTEIN"/>
    <property type="match status" value="1"/>
</dbReference>
<gene>
    <name evidence="1" type="ORF">HGMM_F02E06C13</name>
    <name evidence="2" type="ORF">HGMM_F41F10C04</name>
</gene>
<dbReference type="Gene3D" id="1.10.10.10">
    <property type="entry name" value="Winged helix-like DNA-binding domain superfamily/Winged helix DNA-binding domain"/>
    <property type="match status" value="1"/>
</dbReference>
<name>H5SKE0_9BACT</name>
<dbReference type="AlphaFoldDB" id="H5SKE0"/>
<accession>H5SKE0</accession>
<dbReference type="InterPro" id="IPR009057">
    <property type="entry name" value="Homeodomain-like_sf"/>
</dbReference>